<feature type="region of interest" description="Disordered" evidence="1">
    <location>
        <begin position="182"/>
        <end position="206"/>
    </location>
</feature>
<gene>
    <name evidence="2" type="ORF">ICT70_05300</name>
</gene>
<feature type="compositionally biased region" description="Polar residues" evidence="1">
    <location>
        <begin position="194"/>
        <end position="203"/>
    </location>
</feature>
<evidence type="ECO:0000313" key="2">
    <source>
        <dbReference type="EMBL" id="MBD1400085.1"/>
    </source>
</evidence>
<evidence type="ECO:0000313" key="3">
    <source>
        <dbReference type="Proteomes" id="UP000632828"/>
    </source>
</evidence>
<dbReference type="RefSeq" id="WP_191154351.1">
    <property type="nucleotide sequence ID" value="NZ_JACWUN010000004.1"/>
</dbReference>
<evidence type="ECO:0000256" key="1">
    <source>
        <dbReference type="SAM" id="MobiDB-lite"/>
    </source>
</evidence>
<comment type="caution">
    <text evidence="2">The sequence shown here is derived from an EMBL/GenBank/DDBJ whole genome shotgun (WGS) entry which is preliminary data.</text>
</comment>
<sequence>MKDMDKKLIEKGFFPYVAFFPRAQKGGVKVKMEHKFGKVKTGEYLFVEFYCATKDCDCREVTLVVLNEQRKQLAVIVFPLDIDLFSALPRLHEEIKQTGPAEDLLEVFVNTLVAQPQWFRAMCQNYRAVRKKVDEKPYVGERFPSSKYLQLLVEPFEDEGDVDEEKFFAGLKDLIAGLTKADKKGPKKQPKTKNSTTEHSQGNLFPASREDVQLSDLISTYSNRLSAGLDLGEKCDAQLRTLMRQDDALEELVSALVESYRAEDDLRLQGISQLLYDVLDILRTDMERRRPGAAATMNHLQTTLAQQVFQVDVDPGLGAEVTKALLAARVDILPPLYEANSRRMAELSPPDELAVADQEVALNGLLSEFEKMGVSSEFEMADMLLQMMAIGEPDVQINLYTQMFYSVNDMAREAAVLMLFHPDVRVRQEVAELLVDVGGGDFSPVMLRRLIIARNWFPENMRKKLDQSISNARRARVECAPLANPVKVQVYASIMDGANAQSFMVVLPRAKGFLGCSLLLKNQHGVADAFIVPLADKAHLRELKQVMNAETGSLEISRSYLNQRVCHALADGAAAGKVPSHWLLAIAEQLGSDQWKAVALDCEKELQQLTREMQQKKRPAVLEMNKQKALQQSSQWLARQDFAASWFEDDVEVDDLLNKYFNKNFAKNPEYAISHVVDKILESRRLNWQERLVVATLWLRAALKSPISWEQMYYVAVTVADRSVPLKQIPLMRAIADNSIGAFFGRKRDNL</sequence>
<proteinExistence type="predicted"/>
<keyword evidence="3" id="KW-1185">Reference proteome</keyword>
<protein>
    <submittedName>
        <fullName evidence="2">Uncharacterized protein</fullName>
    </submittedName>
</protein>
<dbReference type="Proteomes" id="UP000632828">
    <property type="component" value="Unassembled WGS sequence"/>
</dbReference>
<dbReference type="EMBL" id="JACWUN010000004">
    <property type="protein sequence ID" value="MBD1400085.1"/>
    <property type="molecule type" value="Genomic_DNA"/>
</dbReference>
<dbReference type="AlphaFoldDB" id="A0A8J6QUB2"/>
<organism evidence="2 3">
    <name type="scientific">Pelovirga terrestris</name>
    <dbReference type="NCBI Taxonomy" id="2771352"/>
    <lineage>
        <taxon>Bacteria</taxon>
        <taxon>Pseudomonadati</taxon>
        <taxon>Thermodesulfobacteriota</taxon>
        <taxon>Desulfuromonadia</taxon>
        <taxon>Geobacterales</taxon>
        <taxon>Geobacteraceae</taxon>
        <taxon>Pelovirga</taxon>
    </lineage>
</organism>
<reference evidence="2" key="1">
    <citation type="submission" date="2020-09" db="EMBL/GenBank/DDBJ databases">
        <title>Pelobacter alkaliphilus sp. nov., a novel anaerobic arsenate-reducing bacterium from terrestrial mud volcano.</title>
        <authorList>
            <person name="Khomyakova M.A."/>
            <person name="Merkel A.Y."/>
            <person name="Slobodkin A.I."/>
        </authorList>
    </citation>
    <scope>NUCLEOTIDE SEQUENCE</scope>
    <source>
        <strain evidence="2">M08fum</strain>
    </source>
</reference>
<accession>A0A8J6QUB2</accession>
<name>A0A8J6QUB2_9BACT</name>